<protein>
    <submittedName>
        <fullName evidence="2">Dihydrofolate reductase</fullName>
    </submittedName>
</protein>
<reference evidence="3" key="1">
    <citation type="submission" date="2016-10" db="EMBL/GenBank/DDBJ databases">
        <authorList>
            <person name="Varghese N."/>
            <person name="Submissions S."/>
        </authorList>
    </citation>
    <scope>NUCLEOTIDE SEQUENCE [LARGE SCALE GENOMIC DNA]</scope>
    <source>
        <strain evidence="3">DSM 21368</strain>
    </source>
</reference>
<dbReference type="RefSeq" id="WP_089773343.1">
    <property type="nucleotide sequence ID" value="NZ_FNTX01000002.1"/>
</dbReference>
<dbReference type="EMBL" id="FNTX01000002">
    <property type="protein sequence ID" value="SEE66644.1"/>
    <property type="molecule type" value="Genomic_DNA"/>
</dbReference>
<dbReference type="Pfam" id="PF01872">
    <property type="entry name" value="RibD_C"/>
    <property type="match status" value="1"/>
</dbReference>
<dbReference type="AlphaFoldDB" id="A0A1H5KPU5"/>
<dbReference type="Proteomes" id="UP000199220">
    <property type="component" value="Unassembled WGS sequence"/>
</dbReference>
<sequence length="200" mass="21632">MRKLIVTVTSTLDGYAAGEGGNVFVMPIDLGFDRYNLERMRTAGAMLFGATTFHGARQYWPSVADDQDAPEVEREISRLYNTLDKVVISDSITPEGTEPWRATTEVVRRDGAAARVAELKESEGPDIICFGSVTVWNNLLAHDLVDELHVLIGPGAIGSGISTFSAAVQQQLTLLDARRLEDSQLVALSYAVAGTDADTT</sequence>
<dbReference type="GO" id="GO:0009231">
    <property type="term" value="P:riboflavin biosynthetic process"/>
    <property type="evidence" value="ECO:0007669"/>
    <property type="project" value="InterPro"/>
</dbReference>
<dbReference type="OrthoDB" id="7949219at2"/>
<accession>A0A1H5KPU5</accession>
<evidence type="ECO:0000313" key="2">
    <source>
        <dbReference type="EMBL" id="SEE66644.1"/>
    </source>
</evidence>
<name>A0A1H5KPU5_9MICO</name>
<gene>
    <name evidence="2" type="ORF">SAMN04488554_2375</name>
</gene>
<organism evidence="2 3">
    <name type="scientific">Ruania alba</name>
    <dbReference type="NCBI Taxonomy" id="648782"/>
    <lineage>
        <taxon>Bacteria</taxon>
        <taxon>Bacillati</taxon>
        <taxon>Actinomycetota</taxon>
        <taxon>Actinomycetes</taxon>
        <taxon>Micrococcales</taxon>
        <taxon>Ruaniaceae</taxon>
        <taxon>Ruania</taxon>
    </lineage>
</organism>
<dbReference type="STRING" id="648782.SAMN04488554_2375"/>
<dbReference type="InterPro" id="IPR050765">
    <property type="entry name" value="Riboflavin_Biosynth_HTPR"/>
</dbReference>
<dbReference type="PANTHER" id="PTHR38011">
    <property type="entry name" value="DIHYDROFOLATE REDUCTASE FAMILY PROTEIN (AFU_ORTHOLOGUE AFUA_8G06820)"/>
    <property type="match status" value="1"/>
</dbReference>
<dbReference type="InterPro" id="IPR002734">
    <property type="entry name" value="RibDG_C"/>
</dbReference>
<evidence type="ECO:0000259" key="1">
    <source>
        <dbReference type="Pfam" id="PF01872"/>
    </source>
</evidence>
<proteinExistence type="predicted"/>
<evidence type="ECO:0000313" key="3">
    <source>
        <dbReference type="Proteomes" id="UP000199220"/>
    </source>
</evidence>
<feature type="domain" description="Bacterial bifunctional deaminase-reductase C-terminal" evidence="1">
    <location>
        <begin position="2"/>
        <end position="179"/>
    </location>
</feature>
<dbReference type="GO" id="GO:0008703">
    <property type="term" value="F:5-amino-6-(5-phosphoribosylamino)uracil reductase activity"/>
    <property type="evidence" value="ECO:0007669"/>
    <property type="project" value="InterPro"/>
</dbReference>
<keyword evidence="3" id="KW-1185">Reference proteome</keyword>
<dbReference type="Gene3D" id="3.40.430.10">
    <property type="entry name" value="Dihydrofolate Reductase, subunit A"/>
    <property type="match status" value="1"/>
</dbReference>
<dbReference type="PANTHER" id="PTHR38011:SF11">
    <property type="entry name" value="2,5-DIAMINO-6-RIBOSYLAMINO-4(3H)-PYRIMIDINONE 5'-PHOSPHATE REDUCTASE"/>
    <property type="match status" value="1"/>
</dbReference>
<dbReference type="SUPFAM" id="SSF53597">
    <property type="entry name" value="Dihydrofolate reductase-like"/>
    <property type="match status" value="1"/>
</dbReference>
<dbReference type="InterPro" id="IPR024072">
    <property type="entry name" value="DHFR-like_dom_sf"/>
</dbReference>